<feature type="compositionally biased region" description="Low complexity" evidence="1">
    <location>
        <begin position="51"/>
        <end position="61"/>
    </location>
</feature>
<evidence type="ECO:0000313" key="3">
    <source>
        <dbReference type="EMBL" id="WMD19299.1"/>
    </source>
</evidence>
<proteinExistence type="predicted"/>
<evidence type="ECO:0000256" key="2">
    <source>
        <dbReference type="SAM" id="SignalP"/>
    </source>
</evidence>
<feature type="region of interest" description="Disordered" evidence="1">
    <location>
        <begin position="28"/>
        <end position="75"/>
    </location>
</feature>
<feature type="compositionally biased region" description="Basic and acidic residues" evidence="1">
    <location>
        <begin position="184"/>
        <end position="202"/>
    </location>
</feature>
<name>A0ABY9LWZ0_9BURK</name>
<reference evidence="3 4" key="1">
    <citation type="submission" date="2023-08" db="EMBL/GenBank/DDBJ databases">
        <title>Achromobacter seleniivolatilans sp. nov., isolated from seleniferous soil.</title>
        <authorList>
            <person name="Zhang S."/>
            <person name="Li K."/>
            <person name="Peng J."/>
            <person name="Zhao Q."/>
            <person name="Wang H."/>
            <person name="Guo Y."/>
        </authorList>
    </citation>
    <scope>NUCLEOTIDE SEQUENCE [LARGE SCALE GENOMIC DNA]</scope>
    <source>
        <strain evidence="3 4">R39</strain>
    </source>
</reference>
<accession>A0ABY9LWZ0</accession>
<organism evidence="3 4">
    <name type="scientific">Achromobacter seleniivolatilans</name>
    <dbReference type="NCBI Taxonomy" id="3047478"/>
    <lineage>
        <taxon>Bacteria</taxon>
        <taxon>Pseudomonadati</taxon>
        <taxon>Pseudomonadota</taxon>
        <taxon>Betaproteobacteria</taxon>
        <taxon>Burkholderiales</taxon>
        <taxon>Alcaligenaceae</taxon>
        <taxon>Achromobacter</taxon>
    </lineage>
</organism>
<protein>
    <submittedName>
        <fullName evidence="3">Uncharacterized protein</fullName>
    </submittedName>
</protein>
<evidence type="ECO:0000313" key="4">
    <source>
        <dbReference type="Proteomes" id="UP001234798"/>
    </source>
</evidence>
<feature type="chain" id="PRO_5047116795" evidence="2">
    <location>
        <begin position="28"/>
        <end position="208"/>
    </location>
</feature>
<feature type="signal peptide" evidence="2">
    <location>
        <begin position="1"/>
        <end position="27"/>
    </location>
</feature>
<evidence type="ECO:0000256" key="1">
    <source>
        <dbReference type="SAM" id="MobiDB-lite"/>
    </source>
</evidence>
<dbReference type="RefSeq" id="WP_306941349.1">
    <property type="nucleotide sequence ID" value="NZ_CP132976.1"/>
</dbReference>
<dbReference type="EMBL" id="CP132976">
    <property type="protein sequence ID" value="WMD19299.1"/>
    <property type="molecule type" value="Genomic_DNA"/>
</dbReference>
<dbReference type="Proteomes" id="UP001234798">
    <property type="component" value="Chromosome"/>
</dbReference>
<keyword evidence="4" id="KW-1185">Reference proteome</keyword>
<feature type="region of interest" description="Disordered" evidence="1">
    <location>
        <begin position="159"/>
        <end position="208"/>
    </location>
</feature>
<sequence>MRGFKKAIPLGLMAAMALATVSQQTLAQGQGQQGQGQSEPSAQNGISPEGAAVGAAPSAKALQGAGGGAPATAPTDLTSLGKSLLNAGPDPRVKMDGLSREHAAIFGTEDENEQALMDQERALQVQRDQLHMLERLLTGTPASAHPPPPAMIPLNGSRAPMNMQPLAPTPSGSQIDRGNSETQRSIDEMQRRVNGLRRDADTLRQNGR</sequence>
<gene>
    <name evidence="3" type="ORF">RAS12_22135</name>
</gene>
<feature type="compositionally biased region" description="Polar residues" evidence="1">
    <location>
        <begin position="170"/>
        <end position="183"/>
    </location>
</feature>
<keyword evidence="2" id="KW-0732">Signal</keyword>